<feature type="transmembrane region" description="Helical" evidence="1">
    <location>
        <begin position="165"/>
        <end position="184"/>
    </location>
</feature>
<feature type="transmembrane region" description="Helical" evidence="1">
    <location>
        <begin position="85"/>
        <end position="103"/>
    </location>
</feature>
<dbReference type="Pfam" id="PF01841">
    <property type="entry name" value="Transglut_core"/>
    <property type="match status" value="1"/>
</dbReference>
<keyword evidence="4" id="KW-1185">Reference proteome</keyword>
<feature type="transmembrane region" description="Helical" evidence="1">
    <location>
        <begin position="646"/>
        <end position="666"/>
    </location>
</feature>
<feature type="transmembrane region" description="Helical" evidence="1">
    <location>
        <begin position="141"/>
        <end position="160"/>
    </location>
</feature>
<evidence type="ECO:0000256" key="1">
    <source>
        <dbReference type="SAM" id="Phobius"/>
    </source>
</evidence>
<feature type="domain" description="Transglutaminase-like" evidence="2">
    <location>
        <begin position="523"/>
        <end position="595"/>
    </location>
</feature>
<name>A0ABS4H638_9BACL</name>
<evidence type="ECO:0000313" key="4">
    <source>
        <dbReference type="Proteomes" id="UP001519273"/>
    </source>
</evidence>
<feature type="transmembrane region" description="Helical" evidence="1">
    <location>
        <begin position="190"/>
        <end position="206"/>
    </location>
</feature>
<sequence length="774" mass="86674">MSLRKSDKSPVHRDSHVYYGEPGGIIYRLLLSLLLLGLFGEWLHPLQSVNAANELNQLGVNLLTVFYTVTILLLVIGINRIPMGILVPLQALLITSTMIYLFADSSWMDWLKSFGSIVQTDIRAIVESKGIASISLESRTLLLLIGWCLLVTSVQALALFRQSILLFALATIVYLICLETWADIRIYEGLVRTVVISLLLQALLFLPRLELMSSSKQRSEIKARAVWVSSSFMLAAFCGVFSLMLTKESHAMEIRPISLENTINRLQAWTDASPDDRTAMSASVSGYGDQDHELGASLQLRDEPYFVGISPKAVYWRGESKSYYNGRGWSEPSPVYEAVDIRSGAEGMQSLMSQEKDAVMANGGSVITQKVSFVSPISDELILFNGGIPTRIDEINTQDDHQMDSSAESSVVMVDPIANTTKYAAPNRQLTIGYTLEAAIQNTSPDLLRNGLGSDSKEIIDRYLQLPKGLPQRVIDLAAQITKNSTNRYDAAKAIEDYLKSNYKYRLSSRVPPEGQDFVDHFLFVQKAGYCNHFSTAMAVMLRSQGIPARWVKGFTPGEQDANDQSRFTVRYANAHAWVEVYFPNVGWIPFEPTPGFEAHLSSSTASLKIDQTNVQQPEKFGINDVVDRVTAEIARGYNFAIKNIHISPIAACGWGVSFILLVMVLRSMIKERHRIALWLLFQSSRSFFSDRSQLLAASHLVWKMVYSKYGVKPPQLTLREYISTLKMTDSLIRDELFEFVSLWEMISYSEPSPDRAVTSSFLQTCRKMAQKLA</sequence>
<dbReference type="Gene3D" id="3.10.620.30">
    <property type="match status" value="1"/>
</dbReference>
<feature type="transmembrane region" description="Helical" evidence="1">
    <location>
        <begin position="226"/>
        <end position="245"/>
    </location>
</feature>
<protein>
    <submittedName>
        <fullName evidence="3">Transglutaminase-like putative cysteine protease</fullName>
    </submittedName>
</protein>
<feature type="transmembrane region" description="Helical" evidence="1">
    <location>
        <begin position="58"/>
        <end position="78"/>
    </location>
</feature>
<gene>
    <name evidence="3" type="ORF">J2Z20_002905</name>
</gene>
<keyword evidence="1" id="KW-0812">Transmembrane</keyword>
<dbReference type="InterPro" id="IPR038765">
    <property type="entry name" value="Papain-like_cys_pep_sf"/>
</dbReference>
<dbReference type="RefSeq" id="WP_209851661.1">
    <property type="nucleotide sequence ID" value="NZ_CBCRVE010000010.1"/>
</dbReference>
<keyword evidence="1" id="KW-1133">Transmembrane helix</keyword>
<feature type="transmembrane region" description="Helical" evidence="1">
    <location>
        <begin position="25"/>
        <end position="43"/>
    </location>
</feature>
<dbReference type="PANTHER" id="PTHR42736:SF1">
    <property type="entry name" value="PROTEIN-GLUTAMINE GAMMA-GLUTAMYLTRANSFERASE"/>
    <property type="match status" value="1"/>
</dbReference>
<keyword evidence="1" id="KW-0472">Membrane</keyword>
<accession>A0ABS4H638</accession>
<proteinExistence type="predicted"/>
<evidence type="ECO:0000259" key="2">
    <source>
        <dbReference type="SMART" id="SM00460"/>
    </source>
</evidence>
<dbReference type="PANTHER" id="PTHR42736">
    <property type="entry name" value="PROTEIN-GLUTAMINE GAMMA-GLUTAMYLTRANSFERASE"/>
    <property type="match status" value="1"/>
</dbReference>
<dbReference type="SUPFAM" id="SSF54001">
    <property type="entry name" value="Cysteine proteinases"/>
    <property type="match status" value="1"/>
</dbReference>
<organism evidence="3 4">
    <name type="scientific">Paenibacillus sediminis</name>
    <dbReference type="NCBI Taxonomy" id="664909"/>
    <lineage>
        <taxon>Bacteria</taxon>
        <taxon>Bacillati</taxon>
        <taxon>Bacillota</taxon>
        <taxon>Bacilli</taxon>
        <taxon>Bacillales</taxon>
        <taxon>Paenibacillaceae</taxon>
        <taxon>Paenibacillus</taxon>
    </lineage>
</organism>
<evidence type="ECO:0000313" key="3">
    <source>
        <dbReference type="EMBL" id="MBP1937988.1"/>
    </source>
</evidence>
<dbReference type="InterPro" id="IPR002931">
    <property type="entry name" value="Transglutaminase-like"/>
</dbReference>
<dbReference type="InterPro" id="IPR052901">
    <property type="entry name" value="Bact_TGase-like"/>
</dbReference>
<dbReference type="Proteomes" id="UP001519273">
    <property type="component" value="Unassembled WGS sequence"/>
</dbReference>
<dbReference type="EMBL" id="JAGGKP010000009">
    <property type="protein sequence ID" value="MBP1937988.1"/>
    <property type="molecule type" value="Genomic_DNA"/>
</dbReference>
<reference evidence="3 4" key="1">
    <citation type="submission" date="2021-03" db="EMBL/GenBank/DDBJ databases">
        <title>Genomic Encyclopedia of Type Strains, Phase IV (KMG-IV): sequencing the most valuable type-strain genomes for metagenomic binning, comparative biology and taxonomic classification.</title>
        <authorList>
            <person name="Goeker M."/>
        </authorList>
    </citation>
    <scope>NUCLEOTIDE SEQUENCE [LARGE SCALE GENOMIC DNA]</scope>
    <source>
        <strain evidence="3 4">DSM 23491</strain>
    </source>
</reference>
<comment type="caution">
    <text evidence="3">The sequence shown here is derived from an EMBL/GenBank/DDBJ whole genome shotgun (WGS) entry which is preliminary data.</text>
</comment>
<dbReference type="SMART" id="SM00460">
    <property type="entry name" value="TGc"/>
    <property type="match status" value="1"/>
</dbReference>